<evidence type="ECO:0000313" key="2">
    <source>
        <dbReference type="EMBL" id="HGY94704.1"/>
    </source>
</evidence>
<proteinExistence type="predicted"/>
<dbReference type="Pfam" id="PF00496">
    <property type="entry name" value="SBP_bac_5"/>
    <property type="match status" value="1"/>
</dbReference>
<dbReference type="GO" id="GO:0043190">
    <property type="term" value="C:ATP-binding cassette (ABC) transporter complex"/>
    <property type="evidence" value="ECO:0007669"/>
    <property type="project" value="InterPro"/>
</dbReference>
<dbReference type="CDD" id="cd00995">
    <property type="entry name" value="PBP2_NikA_DppA_OppA_like"/>
    <property type="match status" value="1"/>
</dbReference>
<gene>
    <name evidence="2" type="ORF">ENW50_08505</name>
</gene>
<reference evidence="2" key="1">
    <citation type="journal article" date="2020" name="mSystems">
        <title>Genome- and Community-Level Interaction Insights into Carbon Utilization and Element Cycling Functions of Hydrothermarchaeota in Hydrothermal Sediment.</title>
        <authorList>
            <person name="Zhou Z."/>
            <person name="Liu Y."/>
            <person name="Xu W."/>
            <person name="Pan J."/>
            <person name="Luo Z.H."/>
            <person name="Li M."/>
        </authorList>
    </citation>
    <scope>NUCLEOTIDE SEQUENCE [LARGE SCALE GENOMIC DNA]</scope>
    <source>
        <strain evidence="2">SpSt-855</strain>
    </source>
</reference>
<dbReference type="GO" id="GO:0015833">
    <property type="term" value="P:peptide transport"/>
    <property type="evidence" value="ECO:0007669"/>
    <property type="project" value="TreeGrafter"/>
</dbReference>
<dbReference type="InterPro" id="IPR000914">
    <property type="entry name" value="SBP_5_dom"/>
</dbReference>
<dbReference type="InterPro" id="IPR030678">
    <property type="entry name" value="Peptide/Ni-bd"/>
</dbReference>
<protein>
    <submittedName>
        <fullName evidence="2">ABC transporter substrate-binding protein</fullName>
    </submittedName>
</protein>
<dbReference type="PIRSF" id="PIRSF002741">
    <property type="entry name" value="MppA"/>
    <property type="match status" value="1"/>
</dbReference>
<dbReference type="EMBL" id="DTKL01000055">
    <property type="protein sequence ID" value="HGY94704.1"/>
    <property type="molecule type" value="Genomic_DNA"/>
</dbReference>
<comment type="caution">
    <text evidence="2">The sequence shown here is derived from an EMBL/GenBank/DDBJ whole genome shotgun (WGS) entry which is preliminary data.</text>
</comment>
<feature type="domain" description="Solute-binding protein family 5" evidence="1">
    <location>
        <begin position="92"/>
        <end position="441"/>
    </location>
</feature>
<dbReference type="SUPFAM" id="SSF53850">
    <property type="entry name" value="Periplasmic binding protein-like II"/>
    <property type="match status" value="1"/>
</dbReference>
<dbReference type="AlphaFoldDB" id="A0A7V4XT23"/>
<dbReference type="PANTHER" id="PTHR30290">
    <property type="entry name" value="PERIPLASMIC BINDING COMPONENT OF ABC TRANSPORTER"/>
    <property type="match status" value="1"/>
</dbReference>
<dbReference type="Gene3D" id="3.10.105.10">
    <property type="entry name" value="Dipeptide-binding Protein, Domain 3"/>
    <property type="match status" value="1"/>
</dbReference>
<dbReference type="GO" id="GO:0030288">
    <property type="term" value="C:outer membrane-bounded periplasmic space"/>
    <property type="evidence" value="ECO:0007669"/>
    <property type="project" value="UniProtKB-ARBA"/>
</dbReference>
<dbReference type="Gene3D" id="3.40.190.10">
    <property type="entry name" value="Periplasmic binding protein-like II"/>
    <property type="match status" value="1"/>
</dbReference>
<dbReference type="Gene3D" id="3.90.76.10">
    <property type="entry name" value="Dipeptide-binding Protein, Domain 1"/>
    <property type="match status" value="1"/>
</dbReference>
<organism evidence="2">
    <name type="scientific">Acidobacterium capsulatum</name>
    <dbReference type="NCBI Taxonomy" id="33075"/>
    <lineage>
        <taxon>Bacteria</taxon>
        <taxon>Pseudomonadati</taxon>
        <taxon>Acidobacteriota</taxon>
        <taxon>Terriglobia</taxon>
        <taxon>Terriglobales</taxon>
        <taxon>Acidobacteriaceae</taxon>
        <taxon>Acidobacterium</taxon>
    </lineage>
</organism>
<evidence type="ECO:0000259" key="1">
    <source>
        <dbReference type="Pfam" id="PF00496"/>
    </source>
</evidence>
<dbReference type="GO" id="GO:1904680">
    <property type="term" value="F:peptide transmembrane transporter activity"/>
    <property type="evidence" value="ECO:0007669"/>
    <property type="project" value="TreeGrafter"/>
</dbReference>
<dbReference type="InterPro" id="IPR039424">
    <property type="entry name" value="SBP_5"/>
</dbReference>
<name>A0A7V4XT23_9BACT</name>
<sequence length="533" mass="59294">MAEAHAIPSKATTPLGPTPGLHGAPGFFVLLAVLLLALSGCGNQSPPANTVVMVIESSPTNLDPRVGLDAQSEHIDQLLFDALVQHNNHFGFAPDLAVSWETPNPVTYVFHLRKDVRFSNGQPLTSRDVKWTFTSMMDGTVITVKAGSYEDVQSIDTPDAYTVVFHLKRPDNSFIENLADGAIGIVPYGSGRAFGQHPVGTGPFEFVSQRFDRDVVIERTPHSWHAEPKIRRVRFDVVPDATTRALELEKGAADVELNSLPADTVTALMQNRNLVVEAEPGTNLNYVVFNTRDAILRHVRVRQAIAAAVNRKLIVQSLFRGRARLAESLLPPEHWAWTRTPPHDYDPALANRLLDEAGFPRGKDGIRFHLSLKTSTDETTRLIALAMQDELAQVGIALDVRSFEFATFYADLTHGAFQLAISRWIGGNEQPDIFRYTYAASAVPPYGANRGFYDNPDVNQWITDAQTAPTLAEEKQDYAKIQQTVARELPTLDLWYLDTVLVHTRRLTHVRIVPFPSGNFYFLETVELRQPRS</sequence>
<accession>A0A7V4XT23</accession>